<feature type="compositionally biased region" description="Basic and acidic residues" evidence="8">
    <location>
        <begin position="341"/>
        <end position="355"/>
    </location>
</feature>
<keyword evidence="4 7" id="KW-0812">Transmembrane</keyword>
<dbReference type="OrthoDB" id="9768177at2"/>
<dbReference type="GO" id="GO:0009279">
    <property type="term" value="C:cell outer membrane"/>
    <property type="evidence" value="ECO:0007669"/>
    <property type="project" value="UniProtKB-SubCell"/>
</dbReference>
<feature type="region of interest" description="Disordered" evidence="8">
    <location>
        <begin position="341"/>
        <end position="371"/>
    </location>
</feature>
<feature type="compositionally biased region" description="Basic and acidic residues" evidence="8">
    <location>
        <begin position="38"/>
        <end position="68"/>
    </location>
</feature>
<dbReference type="InterPro" id="IPR023996">
    <property type="entry name" value="TonB-dep_OMP_SusC/RagA"/>
</dbReference>
<dbReference type="Pfam" id="PF07715">
    <property type="entry name" value="Plug"/>
    <property type="match status" value="1"/>
</dbReference>
<feature type="domain" description="TonB-dependent receptor plug" evidence="10">
    <location>
        <begin position="183"/>
        <end position="289"/>
    </location>
</feature>
<evidence type="ECO:0000256" key="1">
    <source>
        <dbReference type="ARBA" id="ARBA00004571"/>
    </source>
</evidence>
<dbReference type="SUPFAM" id="SSF49464">
    <property type="entry name" value="Carboxypeptidase regulatory domain-like"/>
    <property type="match status" value="1"/>
</dbReference>
<dbReference type="Gene3D" id="2.60.40.1120">
    <property type="entry name" value="Carboxypeptidase-like, regulatory domain"/>
    <property type="match status" value="1"/>
</dbReference>
<keyword evidence="5 7" id="KW-0472">Membrane</keyword>
<dbReference type="Gene3D" id="2.40.170.20">
    <property type="entry name" value="TonB-dependent receptor, beta-barrel domain"/>
    <property type="match status" value="1"/>
</dbReference>
<organism evidence="11 12">
    <name type="scientific">Pseudobacter ginsenosidimutans</name>
    <dbReference type="NCBI Taxonomy" id="661488"/>
    <lineage>
        <taxon>Bacteria</taxon>
        <taxon>Pseudomonadati</taxon>
        <taxon>Bacteroidota</taxon>
        <taxon>Chitinophagia</taxon>
        <taxon>Chitinophagales</taxon>
        <taxon>Chitinophagaceae</taxon>
        <taxon>Pseudobacter</taxon>
    </lineage>
</organism>
<dbReference type="FunFam" id="2.170.130.10:FF:000003">
    <property type="entry name" value="SusC/RagA family TonB-linked outer membrane protein"/>
    <property type="match status" value="1"/>
</dbReference>
<evidence type="ECO:0000256" key="7">
    <source>
        <dbReference type="PROSITE-ProRule" id="PRU01360"/>
    </source>
</evidence>
<evidence type="ECO:0000256" key="3">
    <source>
        <dbReference type="ARBA" id="ARBA00022452"/>
    </source>
</evidence>
<dbReference type="SUPFAM" id="SSF56935">
    <property type="entry name" value="Porins"/>
    <property type="match status" value="1"/>
</dbReference>
<dbReference type="InterPro" id="IPR023997">
    <property type="entry name" value="TonB-dep_OMP_SusC/RagA_CS"/>
</dbReference>
<evidence type="ECO:0000256" key="5">
    <source>
        <dbReference type="ARBA" id="ARBA00023136"/>
    </source>
</evidence>
<dbReference type="Gene3D" id="2.170.130.10">
    <property type="entry name" value="TonB-dependent receptor, plug domain"/>
    <property type="match status" value="1"/>
</dbReference>
<feature type="region of interest" description="Disordered" evidence="8">
    <location>
        <begin position="34"/>
        <end position="68"/>
    </location>
</feature>
<dbReference type="InterPro" id="IPR012910">
    <property type="entry name" value="Plug_dom"/>
</dbReference>
<keyword evidence="12" id="KW-1185">Reference proteome</keyword>
<dbReference type="PROSITE" id="PS52016">
    <property type="entry name" value="TONB_DEPENDENT_REC_3"/>
    <property type="match status" value="1"/>
</dbReference>
<sequence length="1089" mass="121293">MINSTRSYRLLRRSVVRVFTGCLILFSFSYASNGQDTAKPKQDKFLLKTDTIPRKDPPPSDTIPKKDTVPILQDTMPTQADDSLRQQTDTALVTGRVSLPAESTDLSGTSVQVKGQQAVILTDSSGRFAIRAKPGDVLVFSRVGFRSTEVRVSAQKQVTVSLQAAGSDELDQVVVVSYGKQRQRNITGSIAVVEATDIRDIPAAEFGQRLNGKVPGLQINQVTGRPGQAMTFRLRGASSLNSGNQPLFVVDGQPVTDINLLNPDDIESFSVLKDASSTALYGSRAANGVVMITTRTAKPNKTVVTVNSSVGWQSVAERGRPNTMNAREFATFMKEYYEDKRRYEGTPTDPPREPTLDDVPEEYRNPSQYGEGTDWYDEMLRTAPMQTHTVNVSTGTNKVLSSITATYFNQQGVMLNTGMERFSFRANNEFRPIKGLKLGFNIAPSFQNDKNTRANLDGNRQILVLGMIASPLVPKQNPDGSFPLRGSSTGMYAMPNPYQQLLNANVDQKTFRMLGNAYAELEIIKDLNFRTSVNVDLGNADYNAFYNKNYGTFGSPPPNTNINAVHSSFNYTSWLTENTLTYNFFLGADHHFDVLAGYAAQKYSRNLRNISGTNFPNDLIPWIIQGSGVNSGNTNNTEWDMISWFGRLNYDFQNKYFITANIRRDASSRFGTDNRWGYFPSVAAGWVVSDEKFFPKSKLMSFLKLRGSYGLTGNNNIGDYTQVSLLSPTPYTFEGATSSPGYSITSLGNPLLSWETSKQLDLGLEASFLDDRIQLTYDYYRKETEDLLYRIDLPSSSGYTQITSNVGSFRMWGHEISLSTLNLTGALKWTTNFNIAFNDNKVLRLQNDNPIGGTGTYNDYNRTAVGRRIGEFWGYVFDGVYMTQEEFDSQPKHNTSAVGTTRMKDIDGNNVIDAKDKDFIGNPNPRYLYGMTNTLSWKNWDFNVVVSGAAGHDIMYVNNQNLLNIDGIFNVTKDMAQRWRSPSNPGNGKAPRTLTGTTELYRLGNSNWVSPGDYLTVRNITLGYTFTDVLKYVKSARIYISGNQLFVFTKYKEQNPEANDSRDQATTGGLDNGSFPVPRNFIIGANISF</sequence>
<gene>
    <name evidence="11" type="ORF">EV199_1913</name>
</gene>
<keyword evidence="2 7" id="KW-0813">Transport</keyword>
<feature type="signal peptide" evidence="9">
    <location>
        <begin position="1"/>
        <end position="31"/>
    </location>
</feature>
<accession>A0A4V2F249</accession>
<comment type="caution">
    <text evidence="11">The sequence shown here is derived from an EMBL/GenBank/DDBJ whole genome shotgun (WGS) entry which is preliminary data.</text>
</comment>
<evidence type="ECO:0000256" key="9">
    <source>
        <dbReference type="SAM" id="SignalP"/>
    </source>
</evidence>
<evidence type="ECO:0000256" key="6">
    <source>
        <dbReference type="ARBA" id="ARBA00023237"/>
    </source>
</evidence>
<comment type="similarity">
    <text evidence="7">Belongs to the TonB-dependent receptor family.</text>
</comment>
<evidence type="ECO:0000256" key="2">
    <source>
        <dbReference type="ARBA" id="ARBA00022448"/>
    </source>
</evidence>
<proteinExistence type="inferred from homology"/>
<feature type="chain" id="PRO_5020642482" evidence="9">
    <location>
        <begin position="32"/>
        <end position="1089"/>
    </location>
</feature>
<dbReference type="NCBIfam" id="TIGR04057">
    <property type="entry name" value="SusC_RagA_signa"/>
    <property type="match status" value="1"/>
</dbReference>
<dbReference type="Proteomes" id="UP000293874">
    <property type="component" value="Unassembled WGS sequence"/>
</dbReference>
<dbReference type="InterPro" id="IPR036942">
    <property type="entry name" value="Beta-barrel_TonB_sf"/>
</dbReference>
<dbReference type="InterPro" id="IPR037066">
    <property type="entry name" value="Plug_dom_sf"/>
</dbReference>
<dbReference type="RefSeq" id="WP_130540358.1">
    <property type="nucleotide sequence ID" value="NZ_CP042431.1"/>
</dbReference>
<evidence type="ECO:0000256" key="8">
    <source>
        <dbReference type="SAM" id="MobiDB-lite"/>
    </source>
</evidence>
<dbReference type="Pfam" id="PF13715">
    <property type="entry name" value="CarbopepD_reg_2"/>
    <property type="match status" value="1"/>
</dbReference>
<keyword evidence="3 7" id="KW-1134">Transmembrane beta strand</keyword>
<keyword evidence="9" id="KW-0732">Signal</keyword>
<evidence type="ECO:0000259" key="10">
    <source>
        <dbReference type="Pfam" id="PF07715"/>
    </source>
</evidence>
<evidence type="ECO:0000256" key="4">
    <source>
        <dbReference type="ARBA" id="ARBA00022692"/>
    </source>
</evidence>
<keyword evidence="6 7" id="KW-0998">Cell outer membrane</keyword>
<reference evidence="11 12" key="1">
    <citation type="submission" date="2019-02" db="EMBL/GenBank/DDBJ databases">
        <title>Genomic Encyclopedia of Type Strains, Phase IV (KMG-IV): sequencing the most valuable type-strain genomes for metagenomic binning, comparative biology and taxonomic classification.</title>
        <authorList>
            <person name="Goeker M."/>
        </authorList>
    </citation>
    <scope>NUCLEOTIDE SEQUENCE [LARGE SCALE GENOMIC DNA]</scope>
    <source>
        <strain evidence="11 12">DSM 18116</strain>
    </source>
</reference>
<dbReference type="InterPro" id="IPR039426">
    <property type="entry name" value="TonB-dep_rcpt-like"/>
</dbReference>
<evidence type="ECO:0000313" key="11">
    <source>
        <dbReference type="EMBL" id="RZS76037.1"/>
    </source>
</evidence>
<dbReference type="InterPro" id="IPR008969">
    <property type="entry name" value="CarboxyPept-like_regulatory"/>
</dbReference>
<evidence type="ECO:0000313" key="12">
    <source>
        <dbReference type="Proteomes" id="UP000293874"/>
    </source>
</evidence>
<protein>
    <submittedName>
        <fullName evidence="11">TonB-linked SusC/RagA family outer membrane protein</fullName>
    </submittedName>
</protein>
<dbReference type="EMBL" id="SGXA01000001">
    <property type="protein sequence ID" value="RZS76037.1"/>
    <property type="molecule type" value="Genomic_DNA"/>
</dbReference>
<dbReference type="AlphaFoldDB" id="A0A4V2F249"/>
<comment type="subcellular location">
    <subcellularLocation>
        <location evidence="1 7">Cell outer membrane</location>
        <topology evidence="1 7">Multi-pass membrane protein</topology>
    </subcellularLocation>
</comment>
<dbReference type="NCBIfam" id="TIGR04056">
    <property type="entry name" value="OMP_RagA_SusC"/>
    <property type="match status" value="1"/>
</dbReference>
<name>A0A4V2F249_9BACT</name>